<dbReference type="Proteomes" id="UP001059041">
    <property type="component" value="Linkage Group LG2"/>
</dbReference>
<dbReference type="GO" id="GO:0034121">
    <property type="term" value="P:regulation of toll-like receptor signaling pathway"/>
    <property type="evidence" value="ECO:0007669"/>
    <property type="project" value="InterPro"/>
</dbReference>
<organism evidence="2 3">
    <name type="scientific">Triplophysa rosa</name>
    <name type="common">Cave loach</name>
    <dbReference type="NCBI Taxonomy" id="992332"/>
    <lineage>
        <taxon>Eukaryota</taxon>
        <taxon>Metazoa</taxon>
        <taxon>Chordata</taxon>
        <taxon>Craniata</taxon>
        <taxon>Vertebrata</taxon>
        <taxon>Euteleostomi</taxon>
        <taxon>Actinopterygii</taxon>
        <taxon>Neopterygii</taxon>
        <taxon>Teleostei</taxon>
        <taxon>Ostariophysi</taxon>
        <taxon>Cypriniformes</taxon>
        <taxon>Nemacheilidae</taxon>
        <taxon>Triplophysa</taxon>
    </lineage>
</organism>
<name>A0A9W7X4N8_TRIRA</name>
<feature type="region of interest" description="Disordered" evidence="1">
    <location>
        <begin position="50"/>
        <end position="69"/>
    </location>
</feature>
<dbReference type="Pfam" id="PF15133">
    <property type="entry name" value="TASL"/>
    <property type="match status" value="1"/>
</dbReference>
<sequence>MFFSTNRRASGSATEEPDSYLRCAFTRETLSAERGVKSKGKTSYKISLPTNSYFTRPSDQSQQTTLSDQSDQTTLVAIMLGEAFLHFLNCKDDARNHAEHNETHSRTPTNRPDPCMAKAAARSSLTLQTVRACRPVGPEKPRPCRASAPSNAVPILSCDGEDHLGMTLYCSWCCPSFYKDYPDLRLAGDRLEHWSPHNLDLLSSEDNGPLLQSQDLSSLEPSLDQNQQLNSETQQDEGYLVMESVQGPGWERRLTNSMLNGYLENQMLEVFCQHMHNMACCGSSLPGTDVMPTLVPTSLTVPKEHSTNREEMDSSSKNVVRYLSTCSAPATSHFSSPVLRISEAEEPPS</sequence>
<dbReference type="EMBL" id="JAFHDT010000002">
    <property type="protein sequence ID" value="KAI7813633.1"/>
    <property type="molecule type" value="Genomic_DNA"/>
</dbReference>
<evidence type="ECO:0000313" key="3">
    <source>
        <dbReference type="Proteomes" id="UP001059041"/>
    </source>
</evidence>
<accession>A0A9W7X4N8</accession>
<gene>
    <name evidence="2" type="ORF">IRJ41_023247</name>
</gene>
<evidence type="ECO:0000256" key="1">
    <source>
        <dbReference type="SAM" id="MobiDB-lite"/>
    </source>
</evidence>
<keyword evidence="3" id="KW-1185">Reference proteome</keyword>
<dbReference type="PANTHER" id="PTHR14889">
    <property type="entry name" value="RCG36411"/>
    <property type="match status" value="1"/>
</dbReference>
<evidence type="ECO:0000313" key="2">
    <source>
        <dbReference type="EMBL" id="KAI7813633.1"/>
    </source>
</evidence>
<dbReference type="InterPro" id="IPR027869">
    <property type="entry name" value="TASL"/>
</dbReference>
<proteinExistence type="predicted"/>
<reference evidence="2" key="1">
    <citation type="submission" date="2021-02" db="EMBL/GenBank/DDBJ databases">
        <title>Comparative genomics reveals that relaxation of natural selection precedes convergent phenotypic evolution of cavefish.</title>
        <authorList>
            <person name="Peng Z."/>
        </authorList>
    </citation>
    <scope>NUCLEOTIDE SEQUENCE</scope>
    <source>
        <tissue evidence="2">Muscle</tissue>
    </source>
</reference>
<feature type="compositionally biased region" description="Low complexity" evidence="1">
    <location>
        <begin position="58"/>
        <end position="69"/>
    </location>
</feature>
<protein>
    <submittedName>
        <fullName evidence="2">Uncharacterized protein</fullName>
    </submittedName>
</protein>
<dbReference type="AlphaFoldDB" id="A0A9W7X4N8"/>
<comment type="caution">
    <text evidence="2">The sequence shown here is derived from an EMBL/GenBank/DDBJ whole genome shotgun (WGS) entry which is preliminary data.</text>
</comment>
<dbReference type="PANTHER" id="PTHR14889:SF2">
    <property type="entry name" value="GENE 6377-RELATED"/>
    <property type="match status" value="1"/>
</dbReference>